<proteinExistence type="predicted"/>
<reference evidence="2 3" key="1">
    <citation type="submission" date="2023-09" db="EMBL/GenBank/DDBJ databases">
        <title>Genomes of two closely related lineages of the louse Polyplax serrata with different host specificities.</title>
        <authorList>
            <person name="Martinu J."/>
            <person name="Tarabai H."/>
            <person name="Stefka J."/>
            <person name="Hypsa V."/>
        </authorList>
    </citation>
    <scope>NUCLEOTIDE SEQUENCE [LARGE SCALE GENOMIC DNA]</scope>
    <source>
        <strain evidence="2">98ZLc_SE</strain>
    </source>
</reference>
<gene>
    <name evidence="2" type="ORF">RUM44_003758</name>
</gene>
<evidence type="ECO:0000313" key="2">
    <source>
        <dbReference type="EMBL" id="KAK6619376.1"/>
    </source>
</evidence>
<feature type="compositionally biased region" description="Basic and acidic residues" evidence="1">
    <location>
        <begin position="81"/>
        <end position="96"/>
    </location>
</feature>
<protein>
    <submittedName>
        <fullName evidence="2">Uncharacterized protein</fullName>
    </submittedName>
</protein>
<evidence type="ECO:0000313" key="3">
    <source>
        <dbReference type="Proteomes" id="UP001359485"/>
    </source>
</evidence>
<accession>A0ABR1AHC2</accession>
<comment type="caution">
    <text evidence="2">The sequence shown here is derived from an EMBL/GenBank/DDBJ whole genome shotgun (WGS) entry which is preliminary data.</text>
</comment>
<dbReference type="Proteomes" id="UP001359485">
    <property type="component" value="Unassembled WGS sequence"/>
</dbReference>
<keyword evidence="3" id="KW-1185">Reference proteome</keyword>
<organism evidence="2 3">
    <name type="scientific">Polyplax serrata</name>
    <name type="common">Common mouse louse</name>
    <dbReference type="NCBI Taxonomy" id="468196"/>
    <lineage>
        <taxon>Eukaryota</taxon>
        <taxon>Metazoa</taxon>
        <taxon>Ecdysozoa</taxon>
        <taxon>Arthropoda</taxon>
        <taxon>Hexapoda</taxon>
        <taxon>Insecta</taxon>
        <taxon>Pterygota</taxon>
        <taxon>Neoptera</taxon>
        <taxon>Paraneoptera</taxon>
        <taxon>Psocodea</taxon>
        <taxon>Troctomorpha</taxon>
        <taxon>Phthiraptera</taxon>
        <taxon>Anoplura</taxon>
        <taxon>Polyplacidae</taxon>
        <taxon>Polyplax</taxon>
    </lineage>
</organism>
<dbReference type="EMBL" id="JAWJWF010000049">
    <property type="protein sequence ID" value="KAK6619376.1"/>
    <property type="molecule type" value="Genomic_DNA"/>
</dbReference>
<feature type="region of interest" description="Disordered" evidence="1">
    <location>
        <begin position="56"/>
        <end position="103"/>
    </location>
</feature>
<evidence type="ECO:0000256" key="1">
    <source>
        <dbReference type="SAM" id="MobiDB-lite"/>
    </source>
</evidence>
<sequence>MSGRRPPWMLSPVVKQVTHAGETPPKIGFCKRNLKSKQRFGLIYYTGRLGRHGVKIDRKTPKQSTRNPWTHSKPLVPGRETISHSHGEPPEKKNVSDPRTFPVLLHQKCQRREDSSESSEENC</sequence>
<name>A0ABR1AHC2_POLSC</name>